<evidence type="ECO:0000259" key="5">
    <source>
        <dbReference type="PROSITE" id="PS51123"/>
    </source>
</evidence>
<dbReference type="PROSITE" id="PS51123">
    <property type="entry name" value="OMPA_2"/>
    <property type="match status" value="1"/>
</dbReference>
<evidence type="ECO:0000313" key="6">
    <source>
        <dbReference type="EMBL" id="PTB97056.1"/>
    </source>
</evidence>
<evidence type="ECO:0000256" key="4">
    <source>
        <dbReference type="PROSITE-ProRule" id="PRU00473"/>
    </source>
</evidence>
<proteinExistence type="predicted"/>
<name>A0A2T4DTG5_9BACT</name>
<dbReference type="InterPro" id="IPR036737">
    <property type="entry name" value="OmpA-like_sf"/>
</dbReference>
<evidence type="ECO:0000256" key="1">
    <source>
        <dbReference type="ARBA" id="ARBA00004442"/>
    </source>
</evidence>
<dbReference type="InterPro" id="IPR006664">
    <property type="entry name" value="OMP_bac"/>
</dbReference>
<dbReference type="PANTHER" id="PTHR30329">
    <property type="entry name" value="STATOR ELEMENT OF FLAGELLAR MOTOR COMPLEX"/>
    <property type="match status" value="1"/>
</dbReference>
<dbReference type="Proteomes" id="UP000240608">
    <property type="component" value="Unassembled WGS sequence"/>
</dbReference>
<keyword evidence="2 4" id="KW-0472">Membrane</keyword>
<comment type="caution">
    <text evidence="6">The sequence shown here is derived from an EMBL/GenBank/DDBJ whole genome shotgun (WGS) entry which is preliminary data.</text>
</comment>
<keyword evidence="3" id="KW-0998">Cell outer membrane</keyword>
<gene>
    <name evidence="6" type="ORF">C9994_04580</name>
</gene>
<dbReference type="AlphaFoldDB" id="A0A2T4DTG5"/>
<dbReference type="GO" id="GO:0009279">
    <property type="term" value="C:cell outer membrane"/>
    <property type="evidence" value="ECO:0007669"/>
    <property type="project" value="UniProtKB-SubCell"/>
</dbReference>
<dbReference type="EMBL" id="PYVU01000026">
    <property type="protein sequence ID" value="PTB97056.1"/>
    <property type="molecule type" value="Genomic_DNA"/>
</dbReference>
<protein>
    <recommendedName>
        <fullName evidence="5">OmpA-like domain-containing protein</fullName>
    </recommendedName>
</protein>
<dbReference type="PANTHER" id="PTHR30329:SF21">
    <property type="entry name" value="LIPOPROTEIN YIAD-RELATED"/>
    <property type="match status" value="1"/>
</dbReference>
<dbReference type="InterPro" id="IPR050330">
    <property type="entry name" value="Bact_OuterMem_StrucFunc"/>
</dbReference>
<accession>A0A2T4DTG5</accession>
<feature type="domain" description="OmpA-like" evidence="5">
    <location>
        <begin position="1"/>
        <end position="90"/>
    </location>
</feature>
<dbReference type="CDD" id="cd07185">
    <property type="entry name" value="OmpA_C-like"/>
    <property type="match status" value="1"/>
</dbReference>
<evidence type="ECO:0000313" key="7">
    <source>
        <dbReference type="Proteomes" id="UP000240608"/>
    </source>
</evidence>
<comment type="subcellular location">
    <subcellularLocation>
        <location evidence="1">Cell outer membrane</location>
    </subcellularLocation>
</comment>
<sequence length="90" mass="10326">MDNIIAILKDKPAYDLRLVGHTCNLGEREYNGDLGMERAESVRDYMVSQGISADRLETISKGETEPLVKNINKKNRQKNRRVEFEVISED</sequence>
<organism evidence="6 7">
    <name type="scientific">Marivirga lumbricoides</name>
    <dbReference type="NCBI Taxonomy" id="1046115"/>
    <lineage>
        <taxon>Bacteria</taxon>
        <taxon>Pseudomonadati</taxon>
        <taxon>Bacteroidota</taxon>
        <taxon>Cytophagia</taxon>
        <taxon>Cytophagales</taxon>
        <taxon>Marivirgaceae</taxon>
        <taxon>Marivirga</taxon>
    </lineage>
</organism>
<dbReference type="InterPro" id="IPR006665">
    <property type="entry name" value="OmpA-like"/>
</dbReference>
<dbReference type="SUPFAM" id="SSF103088">
    <property type="entry name" value="OmpA-like"/>
    <property type="match status" value="1"/>
</dbReference>
<dbReference type="PRINTS" id="PR01021">
    <property type="entry name" value="OMPADOMAIN"/>
</dbReference>
<dbReference type="Gene3D" id="3.30.1330.60">
    <property type="entry name" value="OmpA-like domain"/>
    <property type="match status" value="1"/>
</dbReference>
<dbReference type="Pfam" id="PF00691">
    <property type="entry name" value="OmpA"/>
    <property type="match status" value="1"/>
</dbReference>
<evidence type="ECO:0000256" key="2">
    <source>
        <dbReference type="ARBA" id="ARBA00023136"/>
    </source>
</evidence>
<evidence type="ECO:0000256" key="3">
    <source>
        <dbReference type="ARBA" id="ARBA00023237"/>
    </source>
</evidence>
<reference evidence="6 7" key="1">
    <citation type="submission" date="2018-03" db="EMBL/GenBank/DDBJ databases">
        <title>Cross-interface Injection: A General Nanoliter Liquid Handling Method Applied to Single Cells Genome Amplification Automated Nanoliter Liquid Handling Applied to Single Cell Multiple Displacement Amplification.</title>
        <authorList>
            <person name="Yun J."/>
            <person name="Xu P."/>
            <person name="Xu J."/>
            <person name="Dai X."/>
            <person name="Wang Y."/>
            <person name="Zheng X."/>
            <person name="Cao C."/>
            <person name="Yi Q."/>
            <person name="Zhu Y."/>
            <person name="Wang L."/>
            <person name="Dong Z."/>
            <person name="Huang Y."/>
            <person name="Huang L."/>
            <person name="Du W."/>
        </authorList>
    </citation>
    <scope>NUCLEOTIDE SEQUENCE [LARGE SCALE GENOMIC DNA]</scope>
    <source>
        <strain evidence="6 7">Z-D1-2</strain>
    </source>
</reference>